<dbReference type="CDD" id="cd00167">
    <property type="entry name" value="SANT"/>
    <property type="match status" value="2"/>
</dbReference>
<evidence type="ECO:0000256" key="3">
    <source>
        <dbReference type="ARBA" id="ARBA00022737"/>
    </source>
</evidence>
<keyword evidence="2" id="KW-0217">Developmental protein</keyword>
<evidence type="ECO:0000256" key="4">
    <source>
        <dbReference type="ARBA" id="ARBA00023015"/>
    </source>
</evidence>
<comment type="subcellular location">
    <subcellularLocation>
        <location evidence="1">Nucleus</location>
    </subcellularLocation>
</comment>
<reference evidence="11" key="1">
    <citation type="submission" date="2013-01" db="EMBL/GenBank/DDBJ databases">
        <title>Draft Genome Sequence of a Mulberry Tree, Morus notabilis C.K. Schneid.</title>
        <authorList>
            <person name="He N."/>
            <person name="Zhao S."/>
        </authorList>
    </citation>
    <scope>NUCLEOTIDE SEQUENCE</scope>
</reference>
<evidence type="ECO:0000256" key="1">
    <source>
        <dbReference type="ARBA" id="ARBA00004123"/>
    </source>
</evidence>
<dbReference type="OrthoDB" id="2143914at2759"/>
<dbReference type="PANTHER" id="PTHR47994">
    <property type="entry name" value="F14D16.11-RELATED"/>
    <property type="match status" value="1"/>
</dbReference>
<feature type="domain" description="HTH myb-type" evidence="9">
    <location>
        <begin position="9"/>
        <end position="65"/>
    </location>
</feature>
<evidence type="ECO:0000256" key="6">
    <source>
        <dbReference type="ARBA" id="ARBA00023163"/>
    </source>
</evidence>
<dbReference type="GO" id="GO:0048658">
    <property type="term" value="P:anther wall tapetum development"/>
    <property type="evidence" value="ECO:0007669"/>
    <property type="project" value="UniProtKB-ARBA"/>
</dbReference>
<dbReference type="InterPro" id="IPR015495">
    <property type="entry name" value="Myb_TF_plants"/>
</dbReference>
<dbReference type="Pfam" id="PF00249">
    <property type="entry name" value="Myb_DNA-binding"/>
    <property type="match status" value="2"/>
</dbReference>
<keyword evidence="3" id="KW-0677">Repeat</keyword>
<dbReference type="eggNOG" id="KOG0048">
    <property type="taxonomic scope" value="Eukaryota"/>
</dbReference>
<feature type="domain" description="Myb-like" evidence="8">
    <location>
        <begin position="62"/>
        <end position="112"/>
    </location>
</feature>
<evidence type="ECO:0000256" key="2">
    <source>
        <dbReference type="ARBA" id="ARBA00022473"/>
    </source>
</evidence>
<evidence type="ECO:0000259" key="9">
    <source>
        <dbReference type="PROSITE" id="PS51294"/>
    </source>
</evidence>
<dbReference type="SMART" id="SM00717">
    <property type="entry name" value="SANT"/>
    <property type="match status" value="2"/>
</dbReference>
<dbReference type="PROSITE" id="PS51294">
    <property type="entry name" value="HTH_MYB"/>
    <property type="match status" value="2"/>
</dbReference>
<dbReference type="FunFam" id="1.10.10.60:FF:000204">
    <property type="entry name" value="transcription factor MYB80"/>
    <property type="match status" value="1"/>
</dbReference>
<accession>W9QPV9</accession>
<keyword evidence="7" id="KW-0539">Nucleus</keyword>
<keyword evidence="6" id="KW-0804">Transcription</keyword>
<evidence type="ECO:0000256" key="7">
    <source>
        <dbReference type="ARBA" id="ARBA00023242"/>
    </source>
</evidence>
<dbReference type="GO" id="GO:0003677">
    <property type="term" value="F:DNA binding"/>
    <property type="evidence" value="ECO:0007669"/>
    <property type="project" value="UniProtKB-KW"/>
</dbReference>
<keyword evidence="11" id="KW-1185">Reference proteome</keyword>
<dbReference type="GO" id="GO:0005634">
    <property type="term" value="C:nucleus"/>
    <property type="evidence" value="ECO:0007669"/>
    <property type="project" value="UniProtKB-SubCell"/>
</dbReference>
<name>W9QPV9_9ROSA</name>
<dbReference type="InterPro" id="IPR009057">
    <property type="entry name" value="Homeodomain-like_sf"/>
</dbReference>
<keyword evidence="4" id="KW-0805">Transcription regulation</keyword>
<proteinExistence type="predicted"/>
<organism evidence="10 11">
    <name type="scientific">Morus notabilis</name>
    <dbReference type="NCBI Taxonomy" id="981085"/>
    <lineage>
        <taxon>Eukaryota</taxon>
        <taxon>Viridiplantae</taxon>
        <taxon>Streptophyta</taxon>
        <taxon>Embryophyta</taxon>
        <taxon>Tracheophyta</taxon>
        <taxon>Spermatophyta</taxon>
        <taxon>Magnoliopsida</taxon>
        <taxon>eudicotyledons</taxon>
        <taxon>Gunneridae</taxon>
        <taxon>Pentapetalae</taxon>
        <taxon>rosids</taxon>
        <taxon>fabids</taxon>
        <taxon>Rosales</taxon>
        <taxon>Moraceae</taxon>
        <taxon>Moreae</taxon>
        <taxon>Morus</taxon>
    </lineage>
</organism>
<evidence type="ECO:0000256" key="5">
    <source>
        <dbReference type="ARBA" id="ARBA00023125"/>
    </source>
</evidence>
<dbReference type="InterPro" id="IPR017930">
    <property type="entry name" value="Myb_dom"/>
</dbReference>
<protein>
    <submittedName>
        <fullName evidence="10">Transcription repressor</fullName>
    </submittedName>
</protein>
<feature type="domain" description="HTH myb-type" evidence="9">
    <location>
        <begin position="70"/>
        <end position="116"/>
    </location>
</feature>
<dbReference type="GO" id="GO:0009555">
    <property type="term" value="P:pollen development"/>
    <property type="evidence" value="ECO:0007669"/>
    <property type="project" value="UniProtKB-ARBA"/>
</dbReference>
<dbReference type="InterPro" id="IPR001005">
    <property type="entry name" value="SANT/Myb"/>
</dbReference>
<dbReference type="FunFam" id="1.10.10.60:FF:000015">
    <property type="entry name" value="Transcription factor RAX3"/>
    <property type="match status" value="1"/>
</dbReference>
<dbReference type="Gene3D" id="1.10.10.60">
    <property type="entry name" value="Homeodomain-like"/>
    <property type="match status" value="2"/>
</dbReference>
<gene>
    <name evidence="10" type="ORF">L484_010491</name>
</gene>
<sequence length="392" mass="43635">MGRPPCCDKSNVKRGLWTAEEDARLLAHVSKHGFGNWTSVPMKAGLNRCGKSCRLRWTNYLRPDLNHNDFTPQEEEHIINLHQAIGSRWSLIAKQLPGRTDNDVKNYWNTKLRKKLSKMGIDPITHKPISQILSEYGNISGLVNSGRLHIASRNTDNVFVPKSEPSSIITGFLPPTNMITRPAIEQVPDYDSFSSYNPSLDFLSKSQVINHDIVQPHFFNEVTSSCSSSSSSSHVSDLISSPQSLSCQQSQAQIFTHSSSSSSSSSLNWSEFFLKLEEETQEGEQEGDLQGLVSSTNAVILSQSETPAQKFRSDQYSANRTVDEELGSHSMSDFESTIFGSQVSNKTENSSADSFLDTLLDRDSKLTAAFPELLDGSFGYYCAYLDDRHFPA</sequence>
<dbReference type="SUPFAM" id="SSF46689">
    <property type="entry name" value="Homeodomain-like"/>
    <property type="match status" value="1"/>
</dbReference>
<evidence type="ECO:0000313" key="10">
    <source>
        <dbReference type="EMBL" id="EXB47706.1"/>
    </source>
</evidence>
<dbReference type="AlphaFoldDB" id="W9QPV9"/>
<dbReference type="EMBL" id="KE343933">
    <property type="protein sequence ID" value="EXB47706.1"/>
    <property type="molecule type" value="Genomic_DNA"/>
</dbReference>
<dbReference type="Proteomes" id="UP000030645">
    <property type="component" value="Unassembled WGS sequence"/>
</dbReference>
<dbReference type="PROSITE" id="PS50090">
    <property type="entry name" value="MYB_LIKE"/>
    <property type="match status" value="2"/>
</dbReference>
<feature type="domain" description="Myb-like" evidence="8">
    <location>
        <begin position="9"/>
        <end position="61"/>
    </location>
</feature>
<keyword evidence="5" id="KW-0238">DNA-binding</keyword>
<dbReference type="KEGG" id="mnt:21393781"/>
<dbReference type="PANTHER" id="PTHR47994:SF5">
    <property type="entry name" value="F14D16.11-RELATED"/>
    <property type="match status" value="1"/>
</dbReference>
<evidence type="ECO:0000259" key="8">
    <source>
        <dbReference type="PROSITE" id="PS50090"/>
    </source>
</evidence>
<evidence type="ECO:0000313" key="11">
    <source>
        <dbReference type="Proteomes" id="UP000030645"/>
    </source>
</evidence>